<evidence type="ECO:0000256" key="3">
    <source>
        <dbReference type="ARBA" id="ARBA00022833"/>
    </source>
</evidence>
<evidence type="ECO:0000259" key="6">
    <source>
        <dbReference type="SMART" id="SM00249"/>
    </source>
</evidence>
<feature type="compositionally biased region" description="Basic and acidic residues" evidence="5">
    <location>
        <begin position="229"/>
        <end position="252"/>
    </location>
</feature>
<dbReference type="Pfam" id="PF20826">
    <property type="entry name" value="PHD_5"/>
    <property type="match status" value="1"/>
</dbReference>
<dbReference type="Gene3D" id="3.30.40.10">
    <property type="entry name" value="Zinc/RING finger domain, C3HC4 (zinc finger)"/>
    <property type="match status" value="1"/>
</dbReference>
<dbReference type="EMBL" id="BDGG01000002">
    <property type="protein sequence ID" value="GAU92993.1"/>
    <property type="molecule type" value="Genomic_DNA"/>
</dbReference>
<keyword evidence="3" id="KW-0862">Zinc</keyword>
<evidence type="ECO:0000313" key="8">
    <source>
        <dbReference type="Proteomes" id="UP000186922"/>
    </source>
</evidence>
<feature type="compositionally biased region" description="Low complexity" evidence="5">
    <location>
        <begin position="842"/>
        <end position="862"/>
    </location>
</feature>
<feature type="compositionally biased region" description="Polar residues" evidence="5">
    <location>
        <begin position="820"/>
        <end position="834"/>
    </location>
</feature>
<dbReference type="SMART" id="SM00249">
    <property type="entry name" value="PHD"/>
    <property type="match status" value="1"/>
</dbReference>
<dbReference type="OrthoDB" id="10002605at2759"/>
<reference evidence="7 8" key="1">
    <citation type="journal article" date="2016" name="Nat. Commun.">
        <title>Extremotolerant tardigrade genome and improved radiotolerance of human cultured cells by tardigrade-unique protein.</title>
        <authorList>
            <person name="Hashimoto T."/>
            <person name="Horikawa D.D."/>
            <person name="Saito Y."/>
            <person name="Kuwahara H."/>
            <person name="Kozuka-Hata H."/>
            <person name="Shin-I T."/>
            <person name="Minakuchi Y."/>
            <person name="Ohishi K."/>
            <person name="Motoyama A."/>
            <person name="Aizu T."/>
            <person name="Enomoto A."/>
            <person name="Kondo K."/>
            <person name="Tanaka S."/>
            <person name="Hara Y."/>
            <person name="Koshikawa S."/>
            <person name="Sagara H."/>
            <person name="Miura T."/>
            <person name="Yokobori S."/>
            <person name="Miyagawa K."/>
            <person name="Suzuki Y."/>
            <person name="Kubo T."/>
            <person name="Oyama M."/>
            <person name="Kohara Y."/>
            <person name="Fujiyama A."/>
            <person name="Arakawa K."/>
            <person name="Katayama T."/>
            <person name="Toyoda A."/>
            <person name="Kunieda T."/>
        </authorList>
    </citation>
    <scope>NUCLEOTIDE SEQUENCE [LARGE SCALE GENOMIC DNA]</scope>
    <source>
        <strain evidence="7 8">YOKOZUNA-1</strain>
    </source>
</reference>
<feature type="compositionally biased region" description="Basic and acidic residues" evidence="5">
    <location>
        <begin position="363"/>
        <end position="373"/>
    </location>
</feature>
<feature type="domain" description="Zinc finger PHD-type" evidence="6">
    <location>
        <begin position="178"/>
        <end position="222"/>
    </location>
</feature>
<organism evidence="7 8">
    <name type="scientific">Ramazzottius varieornatus</name>
    <name type="common">Water bear</name>
    <name type="synonym">Tardigrade</name>
    <dbReference type="NCBI Taxonomy" id="947166"/>
    <lineage>
        <taxon>Eukaryota</taxon>
        <taxon>Metazoa</taxon>
        <taxon>Ecdysozoa</taxon>
        <taxon>Tardigrada</taxon>
        <taxon>Eutardigrada</taxon>
        <taxon>Parachela</taxon>
        <taxon>Hypsibioidea</taxon>
        <taxon>Ramazzottiidae</taxon>
        <taxon>Ramazzottius</taxon>
    </lineage>
</organism>
<dbReference type="PANTHER" id="PTHR46462">
    <property type="entry name" value="UPSET, ISOFORM A"/>
    <property type="match status" value="1"/>
</dbReference>
<comment type="caution">
    <text evidence="7">The sequence shown here is derived from an EMBL/GenBank/DDBJ whole genome shotgun (WGS) entry which is preliminary data.</text>
</comment>
<feature type="region of interest" description="Disordered" evidence="5">
    <location>
        <begin position="406"/>
        <end position="462"/>
    </location>
</feature>
<dbReference type="AlphaFoldDB" id="A0A1D1V2M7"/>
<dbReference type="Proteomes" id="UP000186922">
    <property type="component" value="Unassembled WGS sequence"/>
</dbReference>
<feature type="region of interest" description="Disordered" evidence="5">
    <location>
        <begin position="730"/>
        <end position="774"/>
    </location>
</feature>
<dbReference type="STRING" id="947166.A0A1D1V2M7"/>
<keyword evidence="8" id="KW-1185">Reference proteome</keyword>
<feature type="region of interest" description="Disordered" evidence="5">
    <location>
        <begin position="47"/>
        <end position="166"/>
    </location>
</feature>
<dbReference type="GO" id="GO:0008270">
    <property type="term" value="F:zinc ion binding"/>
    <property type="evidence" value="ECO:0007669"/>
    <property type="project" value="UniProtKB-KW"/>
</dbReference>
<proteinExistence type="predicted"/>
<evidence type="ECO:0000313" key="7">
    <source>
        <dbReference type="EMBL" id="GAU92993.1"/>
    </source>
</evidence>
<dbReference type="GO" id="GO:0070210">
    <property type="term" value="C:Rpd3L-Expanded complex"/>
    <property type="evidence" value="ECO:0007669"/>
    <property type="project" value="TreeGrafter"/>
</dbReference>
<keyword evidence="1" id="KW-0479">Metal-binding</keyword>
<feature type="compositionally biased region" description="Polar residues" evidence="5">
    <location>
        <begin position="290"/>
        <end position="308"/>
    </location>
</feature>
<dbReference type="GO" id="GO:0034967">
    <property type="term" value="C:Set3 complex"/>
    <property type="evidence" value="ECO:0007669"/>
    <property type="project" value="TreeGrafter"/>
</dbReference>
<name>A0A1D1V2M7_RAMVA</name>
<evidence type="ECO:0000256" key="5">
    <source>
        <dbReference type="SAM" id="MobiDB-lite"/>
    </source>
</evidence>
<feature type="compositionally biased region" description="Polar residues" evidence="5">
    <location>
        <begin position="47"/>
        <end position="57"/>
    </location>
</feature>
<evidence type="ECO:0000256" key="4">
    <source>
        <dbReference type="ARBA" id="ARBA00022853"/>
    </source>
</evidence>
<feature type="compositionally biased region" description="Low complexity" evidence="5">
    <location>
        <begin position="75"/>
        <end position="88"/>
    </location>
</feature>
<feature type="compositionally biased region" description="Acidic residues" evidence="5">
    <location>
        <begin position="504"/>
        <end position="514"/>
    </location>
</feature>
<dbReference type="SUPFAM" id="SSF57903">
    <property type="entry name" value="FYVE/PHD zinc finger"/>
    <property type="match status" value="1"/>
</dbReference>
<evidence type="ECO:0000256" key="2">
    <source>
        <dbReference type="ARBA" id="ARBA00022771"/>
    </source>
</evidence>
<protein>
    <recommendedName>
        <fullName evidence="6">Zinc finger PHD-type domain-containing protein</fullName>
    </recommendedName>
</protein>
<feature type="compositionally biased region" description="Low complexity" evidence="5">
    <location>
        <begin position="795"/>
        <end position="810"/>
    </location>
</feature>
<accession>A0A1D1V2M7</accession>
<feature type="compositionally biased region" description="Basic residues" evidence="5">
    <location>
        <begin position="253"/>
        <end position="263"/>
    </location>
</feature>
<dbReference type="GO" id="GO:0006355">
    <property type="term" value="P:regulation of DNA-templated transcription"/>
    <property type="evidence" value="ECO:0007669"/>
    <property type="project" value="TreeGrafter"/>
</dbReference>
<dbReference type="PROSITE" id="PS01359">
    <property type="entry name" value="ZF_PHD_1"/>
    <property type="match status" value="1"/>
</dbReference>
<dbReference type="InterPro" id="IPR001965">
    <property type="entry name" value="Znf_PHD"/>
</dbReference>
<dbReference type="InterPro" id="IPR011011">
    <property type="entry name" value="Znf_FYVE_PHD"/>
</dbReference>
<sequence>MADTGDNVRAGDENLPDGPAGLAVHPSRYKNLTIHTSILPICNLDAHSSPSSKSNTPDHVVPTEKDLLSPQHRLSTSSGSSSPQTDGSITVTYRRYAGGPDVSRSSSLLRRSADSEKSPLSPPLCRTEKPQKRKYSIRKDKNGQKVKRRPRKAISAASPKKNIKLQQNEEHESDYIIRCICQYTDIVGEQIQCEKCEVWQHFGCMGILPTAVPDCYLCEVCDPVSPRPLRPEEAREHHTALRLADAHSEEEKKRRKVRRTVRRKPSDNGTSLLLRPTDLTSSADKKRSDNPSSSRTAGEGSVSRQASISHDELSRDDRKILQYEEMFKRLEERREKRSKRKRLGMEASSSVGSPAPTDAVSARGDDLESHEENTNPPPSRAEMVGKEVAAVEIPVVSTVDTTAAVAESSIMTTPPEPPLKKRRNFKSKDMANRRSSSVSETTNNNSTDGISQPLTSLSDKKDKLKPRYSVRLKNAASLKAAEIGSVGMRIELNCVKKRKKEKEADESGGQDDLESPSAFPVSPPIKKRNRSISFVDSYYSTMGDMLSETDSEKARRRKRAFTTSQELEKTKVAEERTRLYHLYGVKKAFCARYLQQSPTEAVVEVAGKEQAFLSTAPEERQLCWASFPMDGLRRSDKEARSTACSDHRNTTPISAAMSRSKTVRAMIQEGAYRNQVLDKTQEVTEERPAMPLSYSWQNQPSTSTVNLLETLLKILPPAQQVLAHTDQVSTSSVLTEKVPPGPLTDGVVSPRSSSNHDTTNEVMEKQNNSTAAVTPKKFSLAEYKQLRQNSQNALSSSDASSQSKPSISSPPSTPTKAEDNVSSLLSPSMTTPQSIPVVVSLSPPRFTRSDSTPTPTSRAPPRTSVIQRIGSVNNLNGQAQKTPPLHLPDTGLTSRESLESFAQEFRPPQLSHIGAKDIKT</sequence>
<dbReference type="InterPro" id="IPR013083">
    <property type="entry name" value="Znf_RING/FYVE/PHD"/>
</dbReference>
<feature type="region of interest" description="Disordered" evidence="5">
    <location>
        <begin position="874"/>
        <end position="897"/>
    </location>
</feature>
<dbReference type="GO" id="GO:0006325">
    <property type="term" value="P:chromatin organization"/>
    <property type="evidence" value="ECO:0007669"/>
    <property type="project" value="UniProtKB-KW"/>
</dbReference>
<feature type="region of interest" description="Disordered" evidence="5">
    <location>
        <begin position="227"/>
        <end position="314"/>
    </location>
</feature>
<feature type="region of interest" description="Disordered" evidence="5">
    <location>
        <begin position="500"/>
        <end position="525"/>
    </location>
</feature>
<keyword evidence="4" id="KW-0156">Chromatin regulator</keyword>
<keyword evidence="2" id="KW-0863">Zinc-finger</keyword>
<dbReference type="PANTHER" id="PTHR46462:SF3">
    <property type="entry name" value="UPSET, ISOFORM A"/>
    <property type="match status" value="1"/>
</dbReference>
<evidence type="ECO:0000256" key="1">
    <source>
        <dbReference type="ARBA" id="ARBA00022723"/>
    </source>
</evidence>
<gene>
    <name evidence="7" type="primary">RvY_04996-1</name>
    <name evidence="7" type="synonym">RvY_04996.1</name>
    <name evidence="7" type="ORF">RvY_04996</name>
</gene>
<feature type="region of interest" description="Disordered" evidence="5">
    <location>
        <begin position="1"/>
        <end position="22"/>
    </location>
</feature>
<feature type="compositionally biased region" description="Low complexity" evidence="5">
    <location>
        <begin position="435"/>
        <end position="447"/>
    </location>
</feature>
<dbReference type="InterPro" id="IPR019786">
    <property type="entry name" value="Zinc_finger_PHD-type_CS"/>
</dbReference>
<feature type="region of interest" description="Disordered" evidence="5">
    <location>
        <begin position="332"/>
        <end position="382"/>
    </location>
</feature>
<feature type="region of interest" description="Disordered" evidence="5">
    <location>
        <begin position="787"/>
        <end position="862"/>
    </location>
</feature>